<sequence>MPLPRQFTNERRFVVRVKTKGGKYLQSHRRPAEIFQPPSDPRGQVSQTQEAWSQHHLASSSSLISIASFSLSFHSQRLLGLPSMVPARPGYQECFLSGAQRQDSQHQPMSSQGVSARLPISEGGDSQTKVDLFSSQAMFDFRGNGKAELNLKRGEVIFLLRRVNADWLEGTVNNQTGIFPESFVKIIKPLPESDSEGEGGGYTYSCLHCCLLTPSGVITRDVCVQEALTIQPAYKELLSRMRDVFKEDDIALNYRDPAGDLIRILDDEDIQLMIKESRGQLGKVKRPVNQFPWELHVTLASDLSVYNTEA</sequence>
<dbReference type="PANTHER" id="PTHR15706">
    <property type="entry name" value="SH3 MULTIPLE DOMAIN"/>
    <property type="match status" value="1"/>
</dbReference>
<dbReference type="InterPro" id="IPR000919">
    <property type="entry name" value="p40phox"/>
</dbReference>
<evidence type="ECO:0000256" key="1">
    <source>
        <dbReference type="ARBA" id="ARBA00022443"/>
    </source>
</evidence>
<dbReference type="Proteomes" id="UP001279410">
    <property type="component" value="Unassembled WGS sequence"/>
</dbReference>
<dbReference type="EMBL" id="BRZM01000064">
    <property type="protein sequence ID" value="GLD63899.1"/>
    <property type="molecule type" value="Genomic_DNA"/>
</dbReference>
<dbReference type="SMART" id="SM00326">
    <property type="entry name" value="SH3"/>
    <property type="match status" value="1"/>
</dbReference>
<dbReference type="PANTHER" id="PTHR15706:SF20">
    <property type="entry name" value="NEUTROPHIL CYTOSOL FACTOR 4"/>
    <property type="match status" value="1"/>
</dbReference>
<dbReference type="PRINTS" id="PR00497">
    <property type="entry name" value="P40PHOX"/>
</dbReference>
<evidence type="ECO:0000259" key="3">
    <source>
        <dbReference type="PROSITE" id="PS50002"/>
    </source>
</evidence>
<dbReference type="FunFam" id="3.10.20.90:FF:000189">
    <property type="entry name" value="Neutrophil cytosol factor 4"/>
    <property type="match status" value="1"/>
</dbReference>
<organism evidence="4 5">
    <name type="scientific">Lates japonicus</name>
    <name type="common">Japanese lates</name>
    <dbReference type="NCBI Taxonomy" id="270547"/>
    <lineage>
        <taxon>Eukaryota</taxon>
        <taxon>Metazoa</taxon>
        <taxon>Chordata</taxon>
        <taxon>Craniata</taxon>
        <taxon>Vertebrata</taxon>
        <taxon>Euteleostomi</taxon>
        <taxon>Actinopterygii</taxon>
        <taxon>Neopterygii</taxon>
        <taxon>Teleostei</taxon>
        <taxon>Neoteleostei</taxon>
        <taxon>Acanthomorphata</taxon>
        <taxon>Carangaria</taxon>
        <taxon>Carangaria incertae sedis</taxon>
        <taxon>Centropomidae</taxon>
        <taxon>Lates</taxon>
    </lineage>
</organism>
<dbReference type="InterPro" id="IPR036028">
    <property type="entry name" value="SH3-like_dom_sf"/>
</dbReference>
<dbReference type="InterPro" id="IPR000270">
    <property type="entry name" value="PB1_dom"/>
</dbReference>
<dbReference type="InterPro" id="IPR001452">
    <property type="entry name" value="SH3_domain"/>
</dbReference>
<accession>A0AAD3RB37</accession>
<proteinExistence type="predicted"/>
<name>A0AAD3RB37_LATJO</name>
<dbReference type="Pfam" id="PF00018">
    <property type="entry name" value="SH3_1"/>
    <property type="match status" value="1"/>
</dbReference>
<evidence type="ECO:0000313" key="5">
    <source>
        <dbReference type="Proteomes" id="UP001279410"/>
    </source>
</evidence>
<dbReference type="GO" id="GO:0016176">
    <property type="term" value="F:superoxide-generating NADPH oxidase activator activity"/>
    <property type="evidence" value="ECO:0007669"/>
    <property type="project" value="InterPro"/>
</dbReference>
<dbReference type="SUPFAM" id="SSF50044">
    <property type="entry name" value="SH3-domain"/>
    <property type="match status" value="1"/>
</dbReference>
<reference evidence="4" key="1">
    <citation type="submission" date="2022-08" db="EMBL/GenBank/DDBJ databases">
        <title>Genome sequencing of akame (Lates japonicus).</title>
        <authorList>
            <person name="Hashiguchi Y."/>
            <person name="Takahashi H."/>
        </authorList>
    </citation>
    <scope>NUCLEOTIDE SEQUENCE</scope>
    <source>
        <strain evidence="4">Kochi</strain>
    </source>
</reference>
<dbReference type="Gene3D" id="2.30.30.40">
    <property type="entry name" value="SH3 Domains"/>
    <property type="match status" value="1"/>
</dbReference>
<comment type="caution">
    <text evidence="4">The sequence shown here is derived from an EMBL/GenBank/DDBJ whole genome shotgun (WGS) entry which is preliminary data.</text>
</comment>
<evidence type="ECO:0000313" key="4">
    <source>
        <dbReference type="EMBL" id="GLD63899.1"/>
    </source>
</evidence>
<dbReference type="PROSITE" id="PS50002">
    <property type="entry name" value="SH3"/>
    <property type="match status" value="1"/>
</dbReference>
<keyword evidence="1 2" id="KW-0728">SH3 domain</keyword>
<dbReference type="GO" id="GO:0006909">
    <property type="term" value="P:phagocytosis"/>
    <property type="evidence" value="ECO:0007669"/>
    <property type="project" value="InterPro"/>
</dbReference>
<gene>
    <name evidence="4" type="ORF">AKAME5_001547400</name>
</gene>
<dbReference type="GO" id="GO:0043020">
    <property type="term" value="C:NADPH oxidase complex"/>
    <property type="evidence" value="ECO:0007669"/>
    <property type="project" value="InterPro"/>
</dbReference>
<evidence type="ECO:0000256" key="2">
    <source>
        <dbReference type="PROSITE-ProRule" id="PRU00192"/>
    </source>
</evidence>
<dbReference type="GO" id="GO:0045730">
    <property type="term" value="P:respiratory burst"/>
    <property type="evidence" value="ECO:0007669"/>
    <property type="project" value="InterPro"/>
</dbReference>
<dbReference type="Pfam" id="PF00564">
    <property type="entry name" value="PB1"/>
    <property type="match status" value="1"/>
</dbReference>
<protein>
    <submittedName>
        <fullName evidence="4">Neutrophil cytosol factor 4 isoform X1</fullName>
    </submittedName>
</protein>
<keyword evidence="5" id="KW-1185">Reference proteome</keyword>
<dbReference type="AlphaFoldDB" id="A0AAD3RB37"/>
<feature type="domain" description="SH3" evidence="3">
    <location>
        <begin position="130"/>
        <end position="189"/>
    </location>
</feature>
<dbReference type="Gene3D" id="3.10.20.90">
    <property type="entry name" value="Phosphatidylinositol 3-kinase Catalytic Subunit, Chain A, domain 1"/>
    <property type="match status" value="1"/>
</dbReference>
<dbReference type="FunFam" id="2.30.30.40:FF:000149">
    <property type="entry name" value="neutrophil cytosol factor 4"/>
    <property type="match status" value="1"/>
</dbReference>
<dbReference type="SUPFAM" id="SSF54277">
    <property type="entry name" value="CAD &amp; PB1 domains"/>
    <property type="match status" value="1"/>
</dbReference>
<dbReference type="GO" id="GO:0005737">
    <property type="term" value="C:cytoplasm"/>
    <property type="evidence" value="ECO:0007669"/>
    <property type="project" value="TreeGrafter"/>
</dbReference>
<dbReference type="GO" id="GO:0042554">
    <property type="term" value="P:superoxide anion generation"/>
    <property type="evidence" value="ECO:0007669"/>
    <property type="project" value="TreeGrafter"/>
</dbReference>
<dbReference type="InterPro" id="IPR051228">
    <property type="entry name" value="NADPH_Oxidase/PX-Domain"/>
</dbReference>